<dbReference type="Pfam" id="PF05190">
    <property type="entry name" value="MutS_IV"/>
    <property type="match status" value="1"/>
</dbReference>
<organism evidence="7 8">
    <name type="scientific">Chloropicon primus</name>
    <dbReference type="NCBI Taxonomy" id="1764295"/>
    <lineage>
        <taxon>Eukaryota</taxon>
        <taxon>Viridiplantae</taxon>
        <taxon>Chlorophyta</taxon>
        <taxon>Chloropicophyceae</taxon>
        <taxon>Chloropicales</taxon>
        <taxon>Chloropicaceae</taxon>
        <taxon>Chloropicon</taxon>
    </lineage>
</organism>
<protein>
    <submittedName>
        <fullName evidence="7">DNA mismatch repair protein MSH4</fullName>
    </submittedName>
</protein>
<evidence type="ECO:0000256" key="1">
    <source>
        <dbReference type="ARBA" id="ARBA00006271"/>
    </source>
</evidence>
<keyword evidence="2" id="KW-0547">Nucleotide-binding</keyword>
<dbReference type="Pfam" id="PF05192">
    <property type="entry name" value="MutS_III"/>
    <property type="match status" value="1"/>
</dbReference>
<dbReference type="GO" id="GO:0005524">
    <property type="term" value="F:ATP binding"/>
    <property type="evidence" value="ECO:0007669"/>
    <property type="project" value="UniProtKB-KW"/>
</dbReference>
<sequence length="800" mass="88363">MGMEGKGGVEEVVIAAVCENKAREVGLAVFEVGTAVLYLQQYVENSFSFSISMTQLAHHNPSKLIVLDSENRRKVLSSSINEATSQVYDQVPLPRSCFDDTSAIHFLSKVATGDEGALKSESYKKYYMALASASALINYLRTQYQMEPHDIKMHFTGPSTHLMIDYSTLVSLELLQACQYTNQRNAHLKYTSVLSAINHTCTTGGKKMLKMSLVQPLRDIDTIRARQKAVQELLENPDLLKSLSGIMAKVPKDHEAVCLQFATNFPSLRADKSKWISQTVGKLLRLKSLLELLPSLAQELEKASSLLLQAVCVAASRADVSKILGILKEMLVDEELTEEQVAGNVTHQIYMIRCQENSVLDIARKDFAQVSQQVHDLAENYRSTFGLKKLKLHFSARKKFHFGVSKKFVESELSEGMPETFIPLQASQANLFYTTLELNVLNSRLQTSLSDCFEILASTIEALTEQVKGKISHLRVLVEAISTLDLILSFAVLTGRSPDGYSCPDLEPSGPLLIVEGHHILLQSKGEAQSNSTFLSENRSLEVISGPNMAGKSSYSRQVALIVILGHMGSFVPAKYARIPVFSSILTRCTVRNDSGSIEDNLSSFYMEMQDIARITKSLTPSSLVIVDEIGRSTSDADGEAIAWSVAEHLLSAKAFSVFITHYEIFHQMPSCYPRCLHRAFPVCAAQADCHRLQDSRAASGRNSEAAGQYGIDLAQSIGYPEEIIQGARLLSKLVLQNKSQASSQQASSADQSLRLKMQAYDQLEVLSLLSSKSRLSEADLRSELSRIQDDLKKLMTTCG</sequence>
<dbReference type="SMART" id="SM00533">
    <property type="entry name" value="MUTSd"/>
    <property type="match status" value="1"/>
</dbReference>
<comment type="similarity">
    <text evidence="1">Belongs to the DNA mismatch repair MutS family.</text>
</comment>
<dbReference type="InterPro" id="IPR036678">
    <property type="entry name" value="MutS_con_dom_sf"/>
</dbReference>
<evidence type="ECO:0000256" key="4">
    <source>
        <dbReference type="ARBA" id="ARBA00023125"/>
    </source>
</evidence>
<name>A0A5B8MDT4_9CHLO</name>
<keyword evidence="5" id="KW-0469">Meiosis</keyword>
<dbReference type="SUPFAM" id="SSF48334">
    <property type="entry name" value="DNA repair protein MutS, domain III"/>
    <property type="match status" value="1"/>
</dbReference>
<dbReference type="InterPro" id="IPR007696">
    <property type="entry name" value="DNA_mismatch_repair_MutS_core"/>
</dbReference>
<dbReference type="GO" id="GO:0007131">
    <property type="term" value="P:reciprocal meiotic recombination"/>
    <property type="evidence" value="ECO:0007669"/>
    <property type="project" value="TreeGrafter"/>
</dbReference>
<gene>
    <name evidence="7" type="ORF">A3770_01p00280</name>
</gene>
<dbReference type="InterPro" id="IPR000432">
    <property type="entry name" value="DNA_mismatch_repair_MutS_C"/>
</dbReference>
<keyword evidence="8" id="KW-1185">Reference proteome</keyword>
<dbReference type="EMBL" id="CP031034">
    <property type="protein sequence ID" value="QDZ17510.1"/>
    <property type="molecule type" value="Genomic_DNA"/>
</dbReference>
<reference evidence="7 8" key="1">
    <citation type="submission" date="2018-07" db="EMBL/GenBank/DDBJ databases">
        <title>The complete nuclear genome of the prasinophyte Chloropicon primus (CCMP1205).</title>
        <authorList>
            <person name="Pombert J.-F."/>
            <person name="Otis C."/>
            <person name="Turmel M."/>
            <person name="Lemieux C."/>
        </authorList>
    </citation>
    <scope>NUCLEOTIDE SEQUENCE [LARGE SCALE GENOMIC DNA]</scope>
    <source>
        <strain evidence="7 8">CCMP1205</strain>
    </source>
</reference>
<dbReference type="AlphaFoldDB" id="A0A5B8MDT4"/>
<accession>A0A5B8MDT4</accession>
<evidence type="ECO:0000256" key="3">
    <source>
        <dbReference type="ARBA" id="ARBA00022840"/>
    </source>
</evidence>
<dbReference type="PANTHER" id="PTHR11361">
    <property type="entry name" value="DNA MISMATCH REPAIR PROTEIN MUTS FAMILY MEMBER"/>
    <property type="match status" value="1"/>
</dbReference>
<dbReference type="InterPro" id="IPR045076">
    <property type="entry name" value="MutS"/>
</dbReference>
<keyword evidence="4" id="KW-0238">DNA-binding</keyword>
<dbReference type="GO" id="GO:0005634">
    <property type="term" value="C:nucleus"/>
    <property type="evidence" value="ECO:0007669"/>
    <property type="project" value="TreeGrafter"/>
</dbReference>
<keyword evidence="3" id="KW-0067">ATP-binding</keyword>
<evidence type="ECO:0000256" key="5">
    <source>
        <dbReference type="ARBA" id="ARBA00023254"/>
    </source>
</evidence>
<evidence type="ECO:0000313" key="8">
    <source>
        <dbReference type="Proteomes" id="UP000316726"/>
    </source>
</evidence>
<dbReference type="SMART" id="SM00534">
    <property type="entry name" value="MUTSac"/>
    <property type="match status" value="1"/>
</dbReference>
<dbReference type="InterPro" id="IPR011184">
    <property type="entry name" value="DNA_mismatch_repair_Msh2"/>
</dbReference>
<dbReference type="InterPro" id="IPR036187">
    <property type="entry name" value="DNA_mismatch_repair_MutS_sf"/>
</dbReference>
<dbReference type="Gene3D" id="3.40.50.300">
    <property type="entry name" value="P-loop containing nucleotide triphosphate hydrolases"/>
    <property type="match status" value="1"/>
</dbReference>
<dbReference type="PROSITE" id="PS00486">
    <property type="entry name" value="DNA_MISMATCH_REPAIR_2"/>
    <property type="match status" value="1"/>
</dbReference>
<dbReference type="GO" id="GO:0140664">
    <property type="term" value="F:ATP-dependent DNA damage sensor activity"/>
    <property type="evidence" value="ECO:0007669"/>
    <property type="project" value="InterPro"/>
</dbReference>
<dbReference type="Pfam" id="PF00488">
    <property type="entry name" value="MutS_V"/>
    <property type="match status" value="1"/>
</dbReference>
<dbReference type="Gene3D" id="3.30.420.110">
    <property type="entry name" value="MutS, connector domain"/>
    <property type="match status" value="1"/>
</dbReference>
<dbReference type="GO" id="GO:0006298">
    <property type="term" value="P:mismatch repair"/>
    <property type="evidence" value="ECO:0007669"/>
    <property type="project" value="InterPro"/>
</dbReference>
<dbReference type="GO" id="GO:0030983">
    <property type="term" value="F:mismatched DNA binding"/>
    <property type="evidence" value="ECO:0007669"/>
    <property type="project" value="InterPro"/>
</dbReference>
<feature type="domain" description="DNA mismatch repair proteins mutS family" evidence="6">
    <location>
        <begin position="623"/>
        <end position="639"/>
    </location>
</feature>
<dbReference type="STRING" id="1764295.A0A5B8MDT4"/>
<dbReference type="SUPFAM" id="SSF52540">
    <property type="entry name" value="P-loop containing nucleoside triphosphate hydrolases"/>
    <property type="match status" value="1"/>
</dbReference>
<dbReference type="SUPFAM" id="SSF53150">
    <property type="entry name" value="DNA repair protein MutS, domain II"/>
    <property type="match status" value="1"/>
</dbReference>
<dbReference type="PANTHER" id="PTHR11361:SF21">
    <property type="entry name" value="MUTS PROTEIN HOMOLOG 4"/>
    <property type="match status" value="1"/>
</dbReference>
<dbReference type="Gene3D" id="1.10.1420.10">
    <property type="match status" value="2"/>
</dbReference>
<dbReference type="InterPro" id="IPR027417">
    <property type="entry name" value="P-loop_NTPase"/>
</dbReference>
<dbReference type="Proteomes" id="UP000316726">
    <property type="component" value="Chromosome 1"/>
</dbReference>
<evidence type="ECO:0000259" key="6">
    <source>
        <dbReference type="PROSITE" id="PS00486"/>
    </source>
</evidence>
<evidence type="ECO:0000256" key="2">
    <source>
        <dbReference type="ARBA" id="ARBA00022741"/>
    </source>
</evidence>
<proteinExistence type="inferred from homology"/>
<evidence type="ECO:0000313" key="7">
    <source>
        <dbReference type="EMBL" id="QDZ17510.1"/>
    </source>
</evidence>
<dbReference type="PIRSF" id="PIRSF005813">
    <property type="entry name" value="MSH2"/>
    <property type="match status" value="1"/>
</dbReference>
<dbReference type="InterPro" id="IPR007861">
    <property type="entry name" value="DNA_mismatch_repair_MutS_clamp"/>
</dbReference>
<dbReference type="OrthoDB" id="276261at2759"/>